<protein>
    <recommendedName>
        <fullName evidence="3">Endonuclease/exonuclease/phosphatase domain-containing protein</fullName>
    </recommendedName>
</protein>
<evidence type="ECO:0000313" key="2">
    <source>
        <dbReference type="Proteomes" id="UP001485043"/>
    </source>
</evidence>
<organism evidence="1 2">
    <name type="scientific">Apatococcus fuscideae</name>
    <dbReference type="NCBI Taxonomy" id="2026836"/>
    <lineage>
        <taxon>Eukaryota</taxon>
        <taxon>Viridiplantae</taxon>
        <taxon>Chlorophyta</taxon>
        <taxon>core chlorophytes</taxon>
        <taxon>Trebouxiophyceae</taxon>
        <taxon>Chlorellales</taxon>
        <taxon>Chlorellaceae</taxon>
        <taxon>Apatococcus</taxon>
    </lineage>
</organism>
<proteinExistence type="predicted"/>
<accession>A0AAW1RQV3</accession>
<evidence type="ECO:0000313" key="1">
    <source>
        <dbReference type="EMBL" id="KAK9836064.1"/>
    </source>
</evidence>
<sequence>MSTGLVLSTGRLKGDCPVKPSFQQGSRLDHFFMDVTLLGRAVDSWVDDGRFDSDHFPVVLRITIPEPSQPAPGSSPLPFVRWDASKAGDYGRVFPSLQQELDSCQELVSEGRLDPFVHWEIF</sequence>
<dbReference type="InterPro" id="IPR036691">
    <property type="entry name" value="Endo/exonu/phosph_ase_sf"/>
</dbReference>
<evidence type="ECO:0008006" key="3">
    <source>
        <dbReference type="Google" id="ProtNLM"/>
    </source>
</evidence>
<keyword evidence="2" id="KW-1185">Reference proteome</keyword>
<dbReference type="Gene3D" id="3.60.10.10">
    <property type="entry name" value="Endonuclease/exonuclease/phosphatase"/>
    <property type="match status" value="1"/>
</dbReference>
<comment type="caution">
    <text evidence="1">The sequence shown here is derived from an EMBL/GenBank/DDBJ whole genome shotgun (WGS) entry which is preliminary data.</text>
</comment>
<dbReference type="Proteomes" id="UP001485043">
    <property type="component" value="Unassembled WGS sequence"/>
</dbReference>
<gene>
    <name evidence="1" type="ORF">WJX84_002976</name>
</gene>
<dbReference type="SUPFAM" id="SSF56219">
    <property type="entry name" value="DNase I-like"/>
    <property type="match status" value="1"/>
</dbReference>
<reference evidence="1 2" key="1">
    <citation type="journal article" date="2024" name="Nat. Commun.">
        <title>Phylogenomics reveals the evolutionary origins of lichenization in chlorophyte algae.</title>
        <authorList>
            <person name="Puginier C."/>
            <person name="Libourel C."/>
            <person name="Otte J."/>
            <person name="Skaloud P."/>
            <person name="Haon M."/>
            <person name="Grisel S."/>
            <person name="Petersen M."/>
            <person name="Berrin J.G."/>
            <person name="Delaux P.M."/>
            <person name="Dal Grande F."/>
            <person name="Keller J."/>
        </authorList>
    </citation>
    <scope>NUCLEOTIDE SEQUENCE [LARGE SCALE GENOMIC DNA]</scope>
    <source>
        <strain evidence="1 2">SAG 2523</strain>
    </source>
</reference>
<name>A0AAW1RQV3_9CHLO</name>
<dbReference type="AlphaFoldDB" id="A0AAW1RQV3"/>
<dbReference type="EMBL" id="JALJOV010002035">
    <property type="protein sequence ID" value="KAK9836064.1"/>
    <property type="molecule type" value="Genomic_DNA"/>
</dbReference>